<dbReference type="Proteomes" id="UP000198939">
    <property type="component" value="Unassembled WGS sequence"/>
</dbReference>
<keyword evidence="5" id="KW-1185">Reference proteome</keyword>
<dbReference type="Proteomes" id="UP000183063">
    <property type="component" value="Unassembled WGS sequence"/>
</dbReference>
<evidence type="ECO:0000313" key="3">
    <source>
        <dbReference type="EMBL" id="SEO64011.1"/>
    </source>
</evidence>
<evidence type="ECO:0000256" key="1">
    <source>
        <dbReference type="SAM" id="MobiDB-lite"/>
    </source>
</evidence>
<dbReference type="EMBL" id="FOCV01000021">
    <property type="protein sequence ID" value="SEO64011.1"/>
    <property type="molecule type" value="Genomic_DNA"/>
</dbReference>
<name>A0A1H8RC78_9HYPH</name>
<reference evidence="4" key="2">
    <citation type="submission" date="2016-10" db="EMBL/GenBank/DDBJ databases">
        <authorList>
            <person name="Wibberg D."/>
        </authorList>
    </citation>
    <scope>NUCLEOTIDE SEQUENCE [LARGE SCALE GENOMIC DNA]</scope>
</reference>
<sequence length="82" mass="8881">MEGEITFSRNPAQSTRRARHHHVAMQKGPAKPPALRVFCRSRCADQFAGAVGIAGDAFRGAPLASLKKRKNCEFGEITSVVS</sequence>
<protein>
    <submittedName>
        <fullName evidence="2">Uncharacterized protein</fullName>
    </submittedName>
</protein>
<dbReference type="AlphaFoldDB" id="A0A1H8RC78"/>
<evidence type="ECO:0000313" key="4">
    <source>
        <dbReference type="Proteomes" id="UP000183063"/>
    </source>
</evidence>
<dbReference type="EMBL" id="FNXB01000024">
    <property type="protein sequence ID" value="SEI07386.1"/>
    <property type="molecule type" value="Genomic_DNA"/>
</dbReference>
<proteinExistence type="predicted"/>
<reference evidence="2" key="1">
    <citation type="submission" date="2016-10" db="EMBL/GenBank/DDBJ databases">
        <authorList>
            <person name="de Groot N.N."/>
        </authorList>
    </citation>
    <scope>NUCLEOTIDE SEQUENCE [LARGE SCALE GENOMIC DNA]</scope>
    <source>
        <strain evidence="2">CCBAU85039</strain>
    </source>
</reference>
<reference evidence="3 5" key="3">
    <citation type="submission" date="2016-10" db="EMBL/GenBank/DDBJ databases">
        <authorList>
            <person name="Varghese N."/>
            <person name="Submissions S."/>
        </authorList>
    </citation>
    <scope>NUCLEOTIDE SEQUENCE [LARGE SCALE GENOMIC DNA]</scope>
    <source>
        <strain evidence="3 5">CGMCC 1.7071</strain>
    </source>
</reference>
<organism evidence="2 4">
    <name type="scientific">Rhizobium tibeticum</name>
    <dbReference type="NCBI Taxonomy" id="501024"/>
    <lineage>
        <taxon>Bacteria</taxon>
        <taxon>Pseudomonadati</taxon>
        <taxon>Pseudomonadota</taxon>
        <taxon>Alphaproteobacteria</taxon>
        <taxon>Hyphomicrobiales</taxon>
        <taxon>Rhizobiaceae</taxon>
        <taxon>Rhizobium/Agrobacterium group</taxon>
        <taxon>Rhizobium</taxon>
    </lineage>
</organism>
<accession>A0A1H8RC78</accession>
<evidence type="ECO:0000313" key="5">
    <source>
        <dbReference type="Proteomes" id="UP000198939"/>
    </source>
</evidence>
<feature type="region of interest" description="Disordered" evidence="1">
    <location>
        <begin position="1"/>
        <end position="29"/>
    </location>
</feature>
<evidence type="ECO:0000313" key="2">
    <source>
        <dbReference type="EMBL" id="SEI07386.1"/>
    </source>
</evidence>
<gene>
    <name evidence="2" type="ORF">RTCCBAU85039_4241</name>
    <name evidence="3" type="ORF">SAMN05216228_102142</name>
</gene>